<dbReference type="RefSeq" id="WP_394829083.1">
    <property type="nucleotide sequence ID" value="NZ_CP089984.1"/>
</dbReference>
<protein>
    <submittedName>
        <fullName evidence="3">Uncharacterized protein</fullName>
    </submittedName>
</protein>
<feature type="transmembrane region" description="Helical" evidence="2">
    <location>
        <begin position="303"/>
        <end position="321"/>
    </location>
</feature>
<evidence type="ECO:0000256" key="1">
    <source>
        <dbReference type="SAM" id="MobiDB-lite"/>
    </source>
</evidence>
<evidence type="ECO:0000256" key="2">
    <source>
        <dbReference type="SAM" id="Phobius"/>
    </source>
</evidence>
<sequence>MCAWVGVWATLANARARSERLALEALGRSPQKNAAGPVAVGIALSLLGGAVLMGCPRIDLQGYFPPVPRTGDFVFDGVDFVDRAHGLRVTKTGASVPLTRTVENDVRDAKDEKDVKAEAAGDRAGANRTTRATSADAGANGTDRATGSHTGGSGSGEAAEDTGTSGLRATGSHPGSSGFGEARKDTGTPGLPATGSHPGDSDSGEAAEDTGTSGPRATRSHTGSSSSGETAKDTGTSGPGARAVAALITALAGSALTLLAACMRGPHAKVRVHVAVAAMLAVLPTIVLLHLAAASASRSSRELALVFATVPALLLFAHALVKYRNDPGESERP</sequence>
<keyword evidence="2" id="KW-1133">Transmembrane helix</keyword>
<name>A0ABZ2MAD6_9BACT</name>
<evidence type="ECO:0000313" key="4">
    <source>
        <dbReference type="Proteomes" id="UP001370348"/>
    </source>
</evidence>
<dbReference type="Proteomes" id="UP001370348">
    <property type="component" value="Chromosome"/>
</dbReference>
<dbReference type="EMBL" id="CP089984">
    <property type="protein sequence ID" value="WXB19468.1"/>
    <property type="molecule type" value="Genomic_DNA"/>
</dbReference>
<keyword evidence="2" id="KW-0472">Membrane</keyword>
<evidence type="ECO:0000313" key="3">
    <source>
        <dbReference type="EMBL" id="WXB19468.1"/>
    </source>
</evidence>
<accession>A0ABZ2MAD6</accession>
<organism evidence="3 4">
    <name type="scientific">Pendulispora albinea</name>
    <dbReference type="NCBI Taxonomy" id="2741071"/>
    <lineage>
        <taxon>Bacteria</taxon>
        <taxon>Pseudomonadati</taxon>
        <taxon>Myxococcota</taxon>
        <taxon>Myxococcia</taxon>
        <taxon>Myxococcales</taxon>
        <taxon>Sorangiineae</taxon>
        <taxon>Pendulisporaceae</taxon>
        <taxon>Pendulispora</taxon>
    </lineage>
</organism>
<keyword evidence="4" id="KW-1185">Reference proteome</keyword>
<feature type="transmembrane region" description="Helical" evidence="2">
    <location>
        <begin position="272"/>
        <end position="291"/>
    </location>
</feature>
<feature type="compositionally biased region" description="Polar residues" evidence="1">
    <location>
        <begin position="210"/>
        <end position="236"/>
    </location>
</feature>
<gene>
    <name evidence="3" type="ORF">LZC94_19845</name>
</gene>
<proteinExistence type="predicted"/>
<reference evidence="3 4" key="1">
    <citation type="submission" date="2021-12" db="EMBL/GenBank/DDBJ databases">
        <title>Discovery of the Pendulisporaceae a myxobacterial family with distinct sporulation behavior and unique specialized metabolism.</title>
        <authorList>
            <person name="Garcia R."/>
            <person name="Popoff A."/>
            <person name="Bader C.D."/>
            <person name="Loehr J."/>
            <person name="Walesch S."/>
            <person name="Walt C."/>
            <person name="Boldt J."/>
            <person name="Bunk B."/>
            <person name="Haeckl F.J.F.P.J."/>
            <person name="Gunesch A.P."/>
            <person name="Birkelbach J."/>
            <person name="Nuebel U."/>
            <person name="Pietschmann T."/>
            <person name="Bach T."/>
            <person name="Mueller R."/>
        </authorList>
    </citation>
    <scope>NUCLEOTIDE SEQUENCE [LARGE SCALE GENOMIC DNA]</scope>
    <source>
        <strain evidence="3 4">MSr11954</strain>
    </source>
</reference>
<feature type="transmembrane region" description="Helical" evidence="2">
    <location>
        <begin position="244"/>
        <end position="266"/>
    </location>
</feature>
<feature type="region of interest" description="Disordered" evidence="1">
    <location>
        <begin position="105"/>
        <end position="239"/>
    </location>
</feature>
<keyword evidence="2" id="KW-0812">Transmembrane</keyword>
<feature type="compositionally biased region" description="Basic and acidic residues" evidence="1">
    <location>
        <begin position="105"/>
        <end position="121"/>
    </location>
</feature>